<keyword evidence="2" id="KW-1133">Transmembrane helix</keyword>
<sequence length="424" mass="48153">MKPPGFACLILSYTEVWFCCVASLAGLSTAMCVPALFLVVILVVSILCAHYFHNRQEMKPCLYFKKSRISVVIKKGCKGLNQDYKPTYWATNRHLQTILPWIWWQDELEFKREYLQMEDKGVIALDWLEVDDDKSIKKVSPIMLLIPDLTGAAADLAAACTEALARKFRPVVFNRRGHGGTLLSTYRFPSFGDASDLEEAIQFITHMYPYAEIFAISFSTGSGLLLSYLGEAGATSKLNAAVCISPCFDAEALFKSNSLPEPYNWLWTFKLKSVLRQHPCLGNVINYNLALQSTSIKELDERVYVKLNQYNSLEEYWRYNDPMRNITNISVPVLCVSALDDPICPKETIPFSLFKTSNNLFLVTTDKGGHCGFLEDFFPSSWANKLGCEYLETVYNQGVPKQPEENHVHFFPEFNGTRNRSYTT</sequence>
<dbReference type="PANTHER" id="PTHR10794:SF93">
    <property type="entry name" value="SERINE AMINOPEPTIDASE S33 DOMAIN-CONTAINING PROTEIN"/>
    <property type="match status" value="1"/>
</dbReference>
<name>A0ABN8NWL1_9CNID</name>
<dbReference type="Pfam" id="PF12146">
    <property type="entry name" value="Hydrolase_4"/>
    <property type="match status" value="1"/>
</dbReference>
<keyword evidence="2" id="KW-0472">Membrane</keyword>
<keyword evidence="2" id="KW-0812">Transmembrane</keyword>
<dbReference type="Proteomes" id="UP001159405">
    <property type="component" value="Unassembled WGS sequence"/>
</dbReference>
<comment type="similarity">
    <text evidence="1">Belongs to the AB hydrolase superfamily. AB hydrolase 4 family.</text>
</comment>
<organism evidence="4 5">
    <name type="scientific">Porites lobata</name>
    <dbReference type="NCBI Taxonomy" id="104759"/>
    <lineage>
        <taxon>Eukaryota</taxon>
        <taxon>Metazoa</taxon>
        <taxon>Cnidaria</taxon>
        <taxon>Anthozoa</taxon>
        <taxon>Hexacorallia</taxon>
        <taxon>Scleractinia</taxon>
        <taxon>Fungiina</taxon>
        <taxon>Poritidae</taxon>
        <taxon>Porites</taxon>
    </lineage>
</organism>
<dbReference type="InterPro" id="IPR022742">
    <property type="entry name" value="Hydrolase_4"/>
</dbReference>
<proteinExistence type="inferred from homology"/>
<dbReference type="SUPFAM" id="SSF53474">
    <property type="entry name" value="alpha/beta-Hydrolases"/>
    <property type="match status" value="1"/>
</dbReference>
<dbReference type="EMBL" id="CALNXK010000034">
    <property type="protein sequence ID" value="CAH3120185.1"/>
    <property type="molecule type" value="Genomic_DNA"/>
</dbReference>
<feature type="transmembrane region" description="Helical" evidence="2">
    <location>
        <begin position="7"/>
        <end position="27"/>
    </location>
</feature>
<evidence type="ECO:0000313" key="4">
    <source>
        <dbReference type="EMBL" id="CAH3120185.1"/>
    </source>
</evidence>
<dbReference type="PIRSF" id="PIRSF005211">
    <property type="entry name" value="Ab_hydro_YheT"/>
    <property type="match status" value="1"/>
</dbReference>
<comment type="caution">
    <text evidence="4">The sequence shown here is derived from an EMBL/GenBank/DDBJ whole genome shotgun (WGS) entry which is preliminary data.</text>
</comment>
<dbReference type="InterPro" id="IPR012020">
    <property type="entry name" value="ABHD4"/>
</dbReference>
<evidence type="ECO:0000256" key="1">
    <source>
        <dbReference type="ARBA" id="ARBA00010884"/>
    </source>
</evidence>
<dbReference type="InterPro" id="IPR029058">
    <property type="entry name" value="AB_hydrolase_fold"/>
</dbReference>
<evidence type="ECO:0000256" key="2">
    <source>
        <dbReference type="SAM" id="Phobius"/>
    </source>
</evidence>
<dbReference type="Gene3D" id="3.40.50.1820">
    <property type="entry name" value="alpha/beta hydrolase"/>
    <property type="match status" value="1"/>
</dbReference>
<evidence type="ECO:0000313" key="5">
    <source>
        <dbReference type="Proteomes" id="UP001159405"/>
    </source>
</evidence>
<keyword evidence="5" id="KW-1185">Reference proteome</keyword>
<evidence type="ECO:0000259" key="3">
    <source>
        <dbReference type="Pfam" id="PF12146"/>
    </source>
</evidence>
<dbReference type="PANTHER" id="PTHR10794">
    <property type="entry name" value="ABHYDROLASE DOMAIN-CONTAINING PROTEIN"/>
    <property type="match status" value="1"/>
</dbReference>
<reference evidence="4 5" key="1">
    <citation type="submission" date="2022-05" db="EMBL/GenBank/DDBJ databases">
        <authorList>
            <consortium name="Genoscope - CEA"/>
            <person name="William W."/>
        </authorList>
    </citation>
    <scope>NUCLEOTIDE SEQUENCE [LARGE SCALE GENOMIC DNA]</scope>
</reference>
<protein>
    <recommendedName>
        <fullName evidence="3">Serine aminopeptidase S33 domain-containing protein</fullName>
    </recommendedName>
</protein>
<gene>
    <name evidence="4" type="ORF">PLOB_00027782</name>
</gene>
<feature type="transmembrane region" description="Helical" evidence="2">
    <location>
        <begin position="33"/>
        <end position="52"/>
    </location>
</feature>
<dbReference type="InterPro" id="IPR050960">
    <property type="entry name" value="AB_hydrolase_4_sf"/>
</dbReference>
<feature type="domain" description="Serine aminopeptidase S33" evidence="3">
    <location>
        <begin position="165"/>
        <end position="348"/>
    </location>
</feature>
<accession>A0ABN8NWL1</accession>